<organism evidence="2 3">
    <name type="scientific">Portunus trituberculatus</name>
    <name type="common">Swimming crab</name>
    <name type="synonym">Neptunus trituberculatus</name>
    <dbReference type="NCBI Taxonomy" id="210409"/>
    <lineage>
        <taxon>Eukaryota</taxon>
        <taxon>Metazoa</taxon>
        <taxon>Ecdysozoa</taxon>
        <taxon>Arthropoda</taxon>
        <taxon>Crustacea</taxon>
        <taxon>Multicrustacea</taxon>
        <taxon>Malacostraca</taxon>
        <taxon>Eumalacostraca</taxon>
        <taxon>Eucarida</taxon>
        <taxon>Decapoda</taxon>
        <taxon>Pleocyemata</taxon>
        <taxon>Brachyura</taxon>
        <taxon>Eubrachyura</taxon>
        <taxon>Portunoidea</taxon>
        <taxon>Portunidae</taxon>
        <taxon>Portuninae</taxon>
        <taxon>Portunus</taxon>
    </lineage>
</organism>
<evidence type="ECO:0000256" key="1">
    <source>
        <dbReference type="SAM" id="MobiDB-lite"/>
    </source>
</evidence>
<reference evidence="2 3" key="1">
    <citation type="submission" date="2019-05" db="EMBL/GenBank/DDBJ databases">
        <title>Another draft genome of Portunus trituberculatus and its Hox gene families provides insights of decapod evolution.</title>
        <authorList>
            <person name="Jeong J.-H."/>
            <person name="Song I."/>
            <person name="Kim S."/>
            <person name="Choi T."/>
            <person name="Kim D."/>
            <person name="Ryu S."/>
            <person name="Kim W."/>
        </authorList>
    </citation>
    <scope>NUCLEOTIDE SEQUENCE [LARGE SCALE GENOMIC DNA]</scope>
    <source>
        <tissue evidence="2">Muscle</tissue>
    </source>
</reference>
<protein>
    <submittedName>
        <fullName evidence="2">Uncharacterized protein</fullName>
    </submittedName>
</protein>
<feature type="region of interest" description="Disordered" evidence="1">
    <location>
        <begin position="1"/>
        <end position="30"/>
    </location>
</feature>
<dbReference type="EMBL" id="VSRR010000129">
    <property type="protein sequence ID" value="MPC10771.1"/>
    <property type="molecule type" value="Genomic_DNA"/>
</dbReference>
<feature type="compositionally biased region" description="Polar residues" evidence="1">
    <location>
        <begin position="1"/>
        <end position="14"/>
    </location>
</feature>
<comment type="caution">
    <text evidence="2">The sequence shown here is derived from an EMBL/GenBank/DDBJ whole genome shotgun (WGS) entry which is preliminary data.</text>
</comment>
<dbReference type="Proteomes" id="UP000324222">
    <property type="component" value="Unassembled WGS sequence"/>
</dbReference>
<gene>
    <name evidence="2" type="ORF">E2C01_003411</name>
</gene>
<keyword evidence="3" id="KW-1185">Reference proteome</keyword>
<dbReference type="AlphaFoldDB" id="A0A5B7CPQ2"/>
<evidence type="ECO:0000313" key="3">
    <source>
        <dbReference type="Proteomes" id="UP000324222"/>
    </source>
</evidence>
<accession>A0A5B7CPQ2</accession>
<name>A0A5B7CPQ2_PORTR</name>
<feature type="compositionally biased region" description="Pro residues" evidence="1">
    <location>
        <begin position="18"/>
        <end position="27"/>
    </location>
</feature>
<evidence type="ECO:0000313" key="2">
    <source>
        <dbReference type="EMBL" id="MPC10771.1"/>
    </source>
</evidence>
<proteinExistence type="predicted"/>
<sequence length="83" mass="9345">MNISSLASDTNTLSICFLPPPPPPPPQQQRAVTYHHRGEHGGRRGENLMNRILAFVRDHLKSVATIMTDQQHKVRMELMTANS</sequence>